<dbReference type="InterPro" id="IPR003313">
    <property type="entry name" value="AraC-bd"/>
</dbReference>
<feature type="domain" description="HTH araC/xylS-type" evidence="4">
    <location>
        <begin position="153"/>
        <end position="251"/>
    </location>
</feature>
<proteinExistence type="predicted"/>
<evidence type="ECO:0000259" key="4">
    <source>
        <dbReference type="PROSITE" id="PS01124"/>
    </source>
</evidence>
<dbReference type="Gene3D" id="2.60.120.10">
    <property type="entry name" value="Jelly Rolls"/>
    <property type="match status" value="1"/>
</dbReference>
<evidence type="ECO:0000313" key="6">
    <source>
        <dbReference type="Proteomes" id="UP000824102"/>
    </source>
</evidence>
<dbReference type="PANTHER" id="PTHR43280">
    <property type="entry name" value="ARAC-FAMILY TRANSCRIPTIONAL REGULATOR"/>
    <property type="match status" value="1"/>
</dbReference>
<dbReference type="Gene3D" id="1.10.10.60">
    <property type="entry name" value="Homeodomain-like"/>
    <property type="match status" value="2"/>
</dbReference>
<accession>A0A9D2JY76</accession>
<dbReference type="GO" id="GO:0003700">
    <property type="term" value="F:DNA-binding transcription factor activity"/>
    <property type="evidence" value="ECO:0007669"/>
    <property type="project" value="InterPro"/>
</dbReference>
<dbReference type="SUPFAM" id="SSF51215">
    <property type="entry name" value="Regulatory protein AraC"/>
    <property type="match status" value="1"/>
</dbReference>
<keyword evidence="3" id="KW-0804">Transcription</keyword>
<evidence type="ECO:0000313" key="5">
    <source>
        <dbReference type="EMBL" id="HIZ72035.1"/>
    </source>
</evidence>
<dbReference type="InterPro" id="IPR009057">
    <property type="entry name" value="Homeodomain-like_sf"/>
</dbReference>
<gene>
    <name evidence="5" type="ORF">H9964_00475</name>
</gene>
<organism evidence="5 6">
    <name type="scientific">Candidatus Gallimonas intestinavium</name>
    <dbReference type="NCBI Taxonomy" id="2838603"/>
    <lineage>
        <taxon>Bacteria</taxon>
        <taxon>Bacillati</taxon>
        <taxon>Bacillota</taxon>
        <taxon>Clostridia</taxon>
        <taxon>Candidatus Gallimonas</taxon>
    </lineage>
</organism>
<comment type="caution">
    <text evidence="5">The sequence shown here is derived from an EMBL/GenBank/DDBJ whole genome shotgun (WGS) entry which is preliminary data.</text>
</comment>
<name>A0A9D2JY76_9FIRM</name>
<protein>
    <submittedName>
        <fullName evidence="5">AraC family transcriptional regulator</fullName>
    </submittedName>
</protein>
<dbReference type="GO" id="GO:0043565">
    <property type="term" value="F:sequence-specific DNA binding"/>
    <property type="evidence" value="ECO:0007669"/>
    <property type="project" value="InterPro"/>
</dbReference>
<reference evidence="5" key="2">
    <citation type="submission" date="2021-04" db="EMBL/GenBank/DDBJ databases">
        <authorList>
            <person name="Gilroy R."/>
        </authorList>
    </citation>
    <scope>NUCLEOTIDE SEQUENCE</scope>
    <source>
        <strain evidence="5">ChiW7-2402</strain>
    </source>
</reference>
<dbReference type="AlphaFoldDB" id="A0A9D2JY76"/>
<dbReference type="EMBL" id="DXBB01000006">
    <property type="protein sequence ID" value="HIZ72035.1"/>
    <property type="molecule type" value="Genomic_DNA"/>
</dbReference>
<dbReference type="InterPro" id="IPR037923">
    <property type="entry name" value="HTH-like"/>
</dbReference>
<keyword evidence="2" id="KW-0238">DNA-binding</keyword>
<sequence>MEIVHPSALGYRSQLPLHLHKNAGLVLVKDGALTLLLPDREYTLKQGDLAVIFPGQVHGYKTAASSRISTIIFDPVFAKDHWQELETRRPLIPFLAAKNVDHDVYYAFERLYRKDLQERFTERSAWVRLIMAMVMPQLELTSADTAGDRDLVYRIVAYLSAHYTEHITLDELAKCLHVNKYYLSHAFSAKLGSGFPNYLNCLRCDHAKMLLTSTSEDILTVGELCGFDTQRTFHRVFKGYTRMTPREYRLSSEKNDG</sequence>
<evidence type="ECO:0000256" key="3">
    <source>
        <dbReference type="ARBA" id="ARBA00023163"/>
    </source>
</evidence>
<dbReference type="InterPro" id="IPR014710">
    <property type="entry name" value="RmlC-like_jellyroll"/>
</dbReference>
<dbReference type="SUPFAM" id="SSF46689">
    <property type="entry name" value="Homeodomain-like"/>
    <property type="match status" value="2"/>
</dbReference>
<dbReference type="SMART" id="SM00342">
    <property type="entry name" value="HTH_ARAC"/>
    <property type="match status" value="1"/>
</dbReference>
<keyword evidence="1" id="KW-0805">Transcription regulation</keyword>
<dbReference type="Pfam" id="PF02311">
    <property type="entry name" value="AraC_binding"/>
    <property type="match status" value="1"/>
</dbReference>
<dbReference type="Pfam" id="PF12833">
    <property type="entry name" value="HTH_18"/>
    <property type="match status" value="1"/>
</dbReference>
<reference evidence="5" key="1">
    <citation type="journal article" date="2021" name="PeerJ">
        <title>Extensive microbial diversity within the chicken gut microbiome revealed by metagenomics and culture.</title>
        <authorList>
            <person name="Gilroy R."/>
            <person name="Ravi A."/>
            <person name="Getino M."/>
            <person name="Pursley I."/>
            <person name="Horton D.L."/>
            <person name="Alikhan N.F."/>
            <person name="Baker D."/>
            <person name="Gharbi K."/>
            <person name="Hall N."/>
            <person name="Watson M."/>
            <person name="Adriaenssens E.M."/>
            <person name="Foster-Nyarko E."/>
            <person name="Jarju S."/>
            <person name="Secka A."/>
            <person name="Antonio M."/>
            <person name="Oren A."/>
            <person name="Chaudhuri R.R."/>
            <person name="La Ragione R."/>
            <person name="Hildebrand F."/>
            <person name="Pallen M.J."/>
        </authorList>
    </citation>
    <scope>NUCLEOTIDE SEQUENCE</scope>
    <source>
        <strain evidence="5">ChiW7-2402</strain>
    </source>
</reference>
<dbReference type="PANTHER" id="PTHR43280:SF29">
    <property type="entry name" value="ARAC-FAMILY TRANSCRIPTIONAL REGULATOR"/>
    <property type="match status" value="1"/>
</dbReference>
<dbReference type="PROSITE" id="PS01124">
    <property type="entry name" value="HTH_ARAC_FAMILY_2"/>
    <property type="match status" value="1"/>
</dbReference>
<evidence type="ECO:0000256" key="1">
    <source>
        <dbReference type="ARBA" id="ARBA00023015"/>
    </source>
</evidence>
<dbReference type="Proteomes" id="UP000824102">
    <property type="component" value="Unassembled WGS sequence"/>
</dbReference>
<dbReference type="InterPro" id="IPR018060">
    <property type="entry name" value="HTH_AraC"/>
</dbReference>
<evidence type="ECO:0000256" key="2">
    <source>
        <dbReference type="ARBA" id="ARBA00023125"/>
    </source>
</evidence>